<sequence>MRYEFHAAQKVHQTVYEKVAVVDLVGSGLSPGSWVIAAVGRAAEASRRKPTESAIPNMYQQVFSGLALNMDWLRCARVTPDELTVELLVNAMRHVDDFVASKMDRSQATRSQLSYHVRKLLRDFGVYQQVDRVSRLGVMYRTPHSTVGASGRRMISDAVLHGSDVPHPLGAVPFNTAYELQSKFNKKIEDTLTTIASAALSEIDSLTASNAVLEEILSRYEAENFVLERVKLQFSGESKSFTKPYFQWIEDQSVSQLAAAYYRACRDALLQKSDEKFQPRILRANEILRWLGENGYQATGSSDLAYIFMSCSLLNQRALLGCLIILQIHTGWNVNSILEMKLDGIQGNGKGGYIIQGFKARIGEETPFSEVLASDVNVVRVIELLTGRLEALQNLGWAPFDERRLWLNARYARNGKLRQFVGWGSSLHKFCKRHNLPQFSAEQIRNEVIGSHTTSKGGLEAARQVAGHASIATTAHYADQLILHRINSAYALEFEGRLEKSVRFRMGDFPNFDLEEDLLYPIGDGSSCSDPYNPPEPEYLEYGVCAGKSCHEGDGCVNRRLIIDRARIEEIFRTQVFYLESWRDLLSGNKELFRKMHVPAMMVNFALVDILLKSAYRHVAKQIKEEVTMKGVK</sequence>
<proteinExistence type="predicted"/>
<keyword evidence="3" id="KW-1185">Reference proteome</keyword>
<comment type="caution">
    <text evidence="2">The sequence shown here is derived from an EMBL/GenBank/DDBJ whole genome shotgun (WGS) entry which is preliminary data.</text>
</comment>
<accession>A0A7X0U7C0</accession>
<keyword evidence="1" id="KW-0233">DNA recombination</keyword>
<dbReference type="Proteomes" id="UP000575083">
    <property type="component" value="Unassembled WGS sequence"/>
</dbReference>
<evidence type="ECO:0008006" key="4">
    <source>
        <dbReference type="Google" id="ProtNLM"/>
    </source>
</evidence>
<dbReference type="GO" id="GO:0003677">
    <property type="term" value="F:DNA binding"/>
    <property type="evidence" value="ECO:0007669"/>
    <property type="project" value="InterPro"/>
</dbReference>
<dbReference type="RefSeq" id="WP_184854985.1">
    <property type="nucleotide sequence ID" value="NZ_JACHLK010000001.1"/>
</dbReference>
<dbReference type="InterPro" id="IPR013762">
    <property type="entry name" value="Integrase-like_cat_sf"/>
</dbReference>
<reference evidence="2 3" key="1">
    <citation type="submission" date="2020-08" db="EMBL/GenBank/DDBJ databases">
        <title>Functional genomics of gut bacteria from endangered species of beetles.</title>
        <authorList>
            <person name="Carlos-Shanley C."/>
        </authorList>
    </citation>
    <scope>NUCLEOTIDE SEQUENCE [LARGE SCALE GENOMIC DNA]</scope>
    <source>
        <strain evidence="2 3">S00198</strain>
    </source>
</reference>
<dbReference type="EMBL" id="JACHLK010000001">
    <property type="protein sequence ID" value="MBB6557534.1"/>
    <property type="molecule type" value="Genomic_DNA"/>
</dbReference>
<dbReference type="AlphaFoldDB" id="A0A7X0U7C0"/>
<evidence type="ECO:0000313" key="3">
    <source>
        <dbReference type="Proteomes" id="UP000575083"/>
    </source>
</evidence>
<dbReference type="SUPFAM" id="SSF56349">
    <property type="entry name" value="DNA breaking-rejoining enzymes"/>
    <property type="match status" value="1"/>
</dbReference>
<dbReference type="GO" id="GO:0006310">
    <property type="term" value="P:DNA recombination"/>
    <property type="evidence" value="ECO:0007669"/>
    <property type="project" value="UniProtKB-KW"/>
</dbReference>
<dbReference type="GO" id="GO:0015074">
    <property type="term" value="P:DNA integration"/>
    <property type="evidence" value="ECO:0007669"/>
    <property type="project" value="InterPro"/>
</dbReference>
<name>A0A7X0U7C0_9BURK</name>
<evidence type="ECO:0000256" key="1">
    <source>
        <dbReference type="ARBA" id="ARBA00023172"/>
    </source>
</evidence>
<organism evidence="2 3">
    <name type="scientific">Acidovorax soli</name>
    <dbReference type="NCBI Taxonomy" id="592050"/>
    <lineage>
        <taxon>Bacteria</taxon>
        <taxon>Pseudomonadati</taxon>
        <taxon>Pseudomonadota</taxon>
        <taxon>Betaproteobacteria</taxon>
        <taxon>Burkholderiales</taxon>
        <taxon>Comamonadaceae</taxon>
        <taxon>Acidovorax</taxon>
    </lineage>
</organism>
<dbReference type="Gene3D" id="1.10.443.10">
    <property type="entry name" value="Intergrase catalytic core"/>
    <property type="match status" value="1"/>
</dbReference>
<evidence type="ECO:0000313" key="2">
    <source>
        <dbReference type="EMBL" id="MBB6557534.1"/>
    </source>
</evidence>
<protein>
    <recommendedName>
        <fullName evidence="4">Phage integrase family protein</fullName>
    </recommendedName>
</protein>
<gene>
    <name evidence="2" type="ORF">HNP48_000198</name>
</gene>
<dbReference type="InterPro" id="IPR011010">
    <property type="entry name" value="DNA_brk_join_enz"/>
</dbReference>